<comment type="caution">
    <text evidence="1">The sequence shown here is derived from an EMBL/GenBank/DDBJ whole genome shotgun (WGS) entry which is preliminary data.</text>
</comment>
<evidence type="ECO:0000313" key="1">
    <source>
        <dbReference type="EMBL" id="MCV7224531.1"/>
    </source>
</evidence>
<gene>
    <name evidence="1" type="ORF">H7J73_00525</name>
</gene>
<dbReference type="RefSeq" id="WP_264065256.1">
    <property type="nucleotide sequence ID" value="NZ_JACKTY010000004.1"/>
</dbReference>
<keyword evidence="2" id="KW-1185">Reference proteome</keyword>
<dbReference type="InterPro" id="IPR036689">
    <property type="entry name" value="ESAT-6-like_sf"/>
</dbReference>
<dbReference type="SUPFAM" id="SSF140453">
    <property type="entry name" value="EsxAB dimer-like"/>
    <property type="match status" value="1"/>
</dbReference>
<proteinExistence type="predicted"/>
<dbReference type="Gene3D" id="1.10.287.1060">
    <property type="entry name" value="ESAT-6-like"/>
    <property type="match status" value="1"/>
</dbReference>
<reference evidence="1 2" key="1">
    <citation type="journal article" date="2022" name="BMC Genomics">
        <title>Comparative genome analysis of mycobacteria focusing on tRNA and non-coding RNA.</title>
        <authorList>
            <person name="Behra P.R.K."/>
            <person name="Pettersson B.M.F."/>
            <person name="Ramesh M."/>
            <person name="Das S."/>
            <person name="Dasgupta S."/>
            <person name="Kirsebom L.A."/>
        </authorList>
    </citation>
    <scope>NUCLEOTIDE SEQUENCE [LARGE SCALE GENOMIC DNA]</scope>
    <source>
        <strain evidence="1 2">DSM 44078</strain>
    </source>
</reference>
<dbReference type="InterPro" id="IPR010310">
    <property type="entry name" value="T7SS_ESAT-6-like"/>
</dbReference>
<organism evidence="1 2">
    <name type="scientific">Mycolicibacterium komossense</name>
    <dbReference type="NCBI Taxonomy" id="1779"/>
    <lineage>
        <taxon>Bacteria</taxon>
        <taxon>Bacillati</taxon>
        <taxon>Actinomycetota</taxon>
        <taxon>Actinomycetes</taxon>
        <taxon>Mycobacteriales</taxon>
        <taxon>Mycobacteriaceae</taxon>
        <taxon>Mycolicibacterium</taxon>
    </lineage>
</organism>
<dbReference type="EMBL" id="JACKTY010000004">
    <property type="protein sequence ID" value="MCV7224531.1"/>
    <property type="molecule type" value="Genomic_DNA"/>
</dbReference>
<sequence length="109" mass="11406">MTLRVDPESLVTSGLVVTDRGESMAAKHAAADNRVEAAQGGWQGLSAAAMVARSQSWAATTTALLTRLSDHAQAFHTSGQSFKEMETQNSQALNVPGQVADVIVGETAH</sequence>
<dbReference type="Proteomes" id="UP001526201">
    <property type="component" value="Unassembled WGS sequence"/>
</dbReference>
<evidence type="ECO:0000313" key="2">
    <source>
        <dbReference type="Proteomes" id="UP001526201"/>
    </source>
</evidence>
<protein>
    <submittedName>
        <fullName evidence="1">WXG100 family type VII secretion target</fullName>
    </submittedName>
</protein>
<name>A0ABT3C4Y4_9MYCO</name>
<dbReference type="Pfam" id="PF06013">
    <property type="entry name" value="WXG100"/>
    <property type="match status" value="1"/>
</dbReference>
<accession>A0ABT3C4Y4</accession>